<reference evidence="6 7" key="1">
    <citation type="submission" date="2015-09" db="EMBL/GenBank/DDBJ databases">
        <authorList>
            <consortium name="Pathogen Informatics"/>
        </authorList>
    </citation>
    <scope>NUCLEOTIDE SEQUENCE [LARGE SCALE GENOMIC DNA]</scope>
    <source>
        <strain evidence="6 7">2789STDY5834858</strain>
    </source>
</reference>
<organism evidence="6 7">
    <name type="scientific">Sarcina ventriculi</name>
    <name type="common">Clostridium ventriculi</name>
    <dbReference type="NCBI Taxonomy" id="1267"/>
    <lineage>
        <taxon>Bacteria</taxon>
        <taxon>Bacillati</taxon>
        <taxon>Bacillota</taxon>
        <taxon>Clostridia</taxon>
        <taxon>Eubacteriales</taxon>
        <taxon>Clostridiaceae</taxon>
        <taxon>Sarcina</taxon>
    </lineage>
</organism>
<dbReference type="InterPro" id="IPR005119">
    <property type="entry name" value="LysR_subst-bd"/>
</dbReference>
<evidence type="ECO:0000259" key="5">
    <source>
        <dbReference type="PROSITE" id="PS50931"/>
    </source>
</evidence>
<keyword evidence="2" id="KW-0805">Transcription regulation</keyword>
<protein>
    <submittedName>
        <fullName evidence="6">CysJI operon transcriptional activator</fullName>
    </submittedName>
</protein>
<dbReference type="EMBL" id="CYZR01000002">
    <property type="protein sequence ID" value="CUN69338.1"/>
    <property type="molecule type" value="Genomic_DNA"/>
</dbReference>
<dbReference type="PRINTS" id="PR00039">
    <property type="entry name" value="HTHLYSR"/>
</dbReference>
<dbReference type="InterPro" id="IPR000847">
    <property type="entry name" value="LysR_HTH_N"/>
</dbReference>
<dbReference type="Pfam" id="PF00126">
    <property type="entry name" value="HTH_1"/>
    <property type="match status" value="1"/>
</dbReference>
<name>A0ABM9UNT0_SARVE</name>
<evidence type="ECO:0000256" key="3">
    <source>
        <dbReference type="ARBA" id="ARBA00023125"/>
    </source>
</evidence>
<feature type="domain" description="HTH lysR-type" evidence="5">
    <location>
        <begin position="1"/>
        <end position="59"/>
    </location>
</feature>
<dbReference type="PANTHER" id="PTHR30126:SF39">
    <property type="entry name" value="HTH-TYPE TRANSCRIPTIONAL REGULATOR CYSL"/>
    <property type="match status" value="1"/>
</dbReference>
<evidence type="ECO:0000313" key="7">
    <source>
        <dbReference type="Proteomes" id="UP000095488"/>
    </source>
</evidence>
<accession>A0ABM9UNT0</accession>
<dbReference type="SUPFAM" id="SSF53850">
    <property type="entry name" value="Periplasmic binding protein-like II"/>
    <property type="match status" value="1"/>
</dbReference>
<dbReference type="SUPFAM" id="SSF46785">
    <property type="entry name" value="Winged helix' DNA-binding domain"/>
    <property type="match status" value="1"/>
</dbReference>
<dbReference type="Gene3D" id="1.10.10.10">
    <property type="entry name" value="Winged helix-like DNA-binding domain superfamily/Winged helix DNA-binding domain"/>
    <property type="match status" value="1"/>
</dbReference>
<sequence length="298" mass="34308">MIEELRTFIAVVEYENFTKAGEILHLSQPSVSVHIKNLEKQFNTDLISRSVKQKNIVITESGRVLYKRAKEIIKILEDTKNEVENISNVVNGHLRIGASYTIGEYFLPAFLGYFVKKYPDVKIELIIDNTRKICEKVKHFKVDIGLIEGNPTSFEFEQEHFLRDNLVLMLPNEYEHIRATKDYSCLQNLNWVTREVGSATRESLNMFLNANKIVPKGIIILGSSFAVKEAVKNDLGITLISDFVVKHEVEFDKSISIIELDDIYKRYFSYILPKKIKYSNAVAAFKEELSKNATSFKR</sequence>
<dbReference type="InterPro" id="IPR036390">
    <property type="entry name" value="WH_DNA-bd_sf"/>
</dbReference>
<gene>
    <name evidence="6" type="primary">cysL</name>
    <name evidence="6" type="ORF">ERS852473_00871</name>
</gene>
<proteinExistence type="inferred from homology"/>
<dbReference type="PROSITE" id="PS50931">
    <property type="entry name" value="HTH_LYSR"/>
    <property type="match status" value="1"/>
</dbReference>
<comment type="similarity">
    <text evidence="1">Belongs to the LysR transcriptional regulatory family.</text>
</comment>
<evidence type="ECO:0000256" key="1">
    <source>
        <dbReference type="ARBA" id="ARBA00009437"/>
    </source>
</evidence>
<evidence type="ECO:0000256" key="2">
    <source>
        <dbReference type="ARBA" id="ARBA00023015"/>
    </source>
</evidence>
<evidence type="ECO:0000313" key="6">
    <source>
        <dbReference type="EMBL" id="CUN69338.1"/>
    </source>
</evidence>
<dbReference type="Proteomes" id="UP000095488">
    <property type="component" value="Unassembled WGS sequence"/>
</dbReference>
<dbReference type="InterPro" id="IPR036388">
    <property type="entry name" value="WH-like_DNA-bd_sf"/>
</dbReference>
<evidence type="ECO:0000256" key="4">
    <source>
        <dbReference type="ARBA" id="ARBA00023163"/>
    </source>
</evidence>
<keyword evidence="4" id="KW-0804">Transcription</keyword>
<keyword evidence="3" id="KW-0238">DNA-binding</keyword>
<keyword evidence="7" id="KW-1185">Reference proteome</keyword>
<dbReference type="Gene3D" id="3.40.190.290">
    <property type="match status" value="1"/>
</dbReference>
<dbReference type="RefSeq" id="WP_055257997.1">
    <property type="nucleotide sequence ID" value="NZ_CABIXL010000002.1"/>
</dbReference>
<dbReference type="PANTHER" id="PTHR30126">
    <property type="entry name" value="HTH-TYPE TRANSCRIPTIONAL REGULATOR"/>
    <property type="match status" value="1"/>
</dbReference>
<comment type="caution">
    <text evidence="6">The sequence shown here is derived from an EMBL/GenBank/DDBJ whole genome shotgun (WGS) entry which is preliminary data.</text>
</comment>
<dbReference type="Pfam" id="PF03466">
    <property type="entry name" value="LysR_substrate"/>
    <property type="match status" value="1"/>
</dbReference>